<evidence type="ECO:0000256" key="4">
    <source>
        <dbReference type="ARBA" id="ARBA00022490"/>
    </source>
</evidence>
<comment type="catalytic activity">
    <reaction evidence="10">
        <text>L-proline + NADP(+) = (S)-1-pyrroline-5-carboxylate + NADPH + 2 H(+)</text>
        <dbReference type="Rhea" id="RHEA:14109"/>
        <dbReference type="ChEBI" id="CHEBI:15378"/>
        <dbReference type="ChEBI" id="CHEBI:17388"/>
        <dbReference type="ChEBI" id="CHEBI:57783"/>
        <dbReference type="ChEBI" id="CHEBI:58349"/>
        <dbReference type="ChEBI" id="CHEBI:60039"/>
        <dbReference type="EC" id="1.5.1.2"/>
    </reaction>
    <physiologicalReaction direction="right-to-left" evidence="10">
        <dbReference type="Rhea" id="RHEA:14111"/>
    </physiologicalReaction>
</comment>
<evidence type="ECO:0000256" key="11">
    <source>
        <dbReference type="ARBA" id="ARBA00049875"/>
    </source>
</evidence>
<comment type="caution">
    <text evidence="14">The sequence shown here is derived from an EMBL/GenBank/DDBJ whole genome shotgun (WGS) entry which is preliminary data.</text>
</comment>
<dbReference type="PROSITE" id="PS00521">
    <property type="entry name" value="P5CR"/>
    <property type="match status" value="1"/>
</dbReference>
<dbReference type="InterPro" id="IPR036291">
    <property type="entry name" value="NAD(P)-bd_dom_sf"/>
</dbReference>
<evidence type="ECO:0000256" key="6">
    <source>
        <dbReference type="ARBA" id="ARBA00022650"/>
    </source>
</evidence>
<evidence type="ECO:0000256" key="2">
    <source>
        <dbReference type="ARBA" id="ARBA00005205"/>
    </source>
</evidence>
<keyword evidence="8 13" id="KW-0560">Oxidoreductase</keyword>
<dbReference type="AlphaFoldDB" id="A0A498NTF0"/>
<gene>
    <name evidence="14" type="ORF">ROHU_014579</name>
</gene>
<dbReference type="InterPro" id="IPR008927">
    <property type="entry name" value="6-PGluconate_DH-like_C_sf"/>
</dbReference>
<comment type="similarity">
    <text evidence="3 13">Belongs to the pyrroline-5-carboxylate reductase family.</text>
</comment>
<dbReference type="PIRSF" id="PIRSF000193">
    <property type="entry name" value="Pyrrol-5-carb_rd"/>
    <property type="match status" value="1"/>
</dbReference>
<dbReference type="Pfam" id="PF14748">
    <property type="entry name" value="P5CR_dimer"/>
    <property type="match status" value="1"/>
</dbReference>
<keyword evidence="6 13" id="KW-0641">Proline biosynthesis</keyword>
<comment type="subcellular location">
    <subcellularLocation>
        <location evidence="1">Cytoplasm</location>
    </subcellularLocation>
</comment>
<evidence type="ECO:0000256" key="10">
    <source>
        <dbReference type="ARBA" id="ARBA00049867"/>
    </source>
</evidence>
<dbReference type="EMBL" id="QBIY01011161">
    <property type="protein sequence ID" value="RXN34936.1"/>
    <property type="molecule type" value="Genomic_DNA"/>
</dbReference>
<keyword evidence="5 13" id="KW-0028">Amino-acid biosynthesis</keyword>
<comment type="catalytic activity">
    <reaction evidence="11">
        <text>L-proline + NAD(+) = (S)-1-pyrroline-5-carboxylate + NADH + 2 H(+)</text>
        <dbReference type="Rhea" id="RHEA:14105"/>
        <dbReference type="ChEBI" id="CHEBI:15378"/>
        <dbReference type="ChEBI" id="CHEBI:17388"/>
        <dbReference type="ChEBI" id="CHEBI:57540"/>
        <dbReference type="ChEBI" id="CHEBI:57945"/>
        <dbReference type="ChEBI" id="CHEBI:60039"/>
        <dbReference type="EC" id="1.5.1.2"/>
    </reaction>
    <physiologicalReaction direction="right-to-left" evidence="11">
        <dbReference type="Rhea" id="RHEA:14107"/>
    </physiologicalReaction>
</comment>
<evidence type="ECO:0000256" key="8">
    <source>
        <dbReference type="ARBA" id="ARBA00023002"/>
    </source>
</evidence>
<dbReference type="InterPro" id="IPR028939">
    <property type="entry name" value="P5C_Rdtase_cat_N"/>
</dbReference>
<dbReference type="InterPro" id="IPR029036">
    <property type="entry name" value="P5CR_dimer"/>
</dbReference>
<dbReference type="OrthoDB" id="10263291at2759"/>
<dbReference type="FunFam" id="3.40.50.720:FF:000367">
    <property type="entry name" value="Pyrroline-5-carboxylate reductase"/>
    <property type="match status" value="1"/>
</dbReference>
<proteinExistence type="inferred from homology"/>
<dbReference type="NCBIfam" id="TIGR00112">
    <property type="entry name" value="proC"/>
    <property type="match status" value="1"/>
</dbReference>
<sequence length="288" mass="30001">MNISESSVKTSDSPANQQDVSQLKIGFIGAGNMAFGIAQGIIASGKVPPSNIIASAPSMNNLPRFQERGISVTHSNVEVVDRSRLVFLAVKPHLVSKVLNGISQNVTQEHVIVSMAAGITLETLEELLPAGTRVIRIMPNLPCMILEGALLLACGSCAGQEEETLLKTLLRPCGLVEAGPETWIDAHVGLSGSGVAFVYVFAEALADGALKMGMPSTLARHIAAQTIVGAGLLLRDSGKLPAELKAEVCTPGGTTIHGIHALEKGGFRAATIGAVEAATERARELGKK</sequence>
<evidence type="ECO:0000313" key="14">
    <source>
        <dbReference type="EMBL" id="RXN34936.1"/>
    </source>
</evidence>
<dbReference type="GO" id="GO:0004735">
    <property type="term" value="F:pyrroline-5-carboxylate reductase activity"/>
    <property type="evidence" value="ECO:0007669"/>
    <property type="project" value="UniProtKB-EC"/>
</dbReference>
<evidence type="ECO:0000256" key="7">
    <source>
        <dbReference type="ARBA" id="ARBA00022857"/>
    </source>
</evidence>
<evidence type="ECO:0000256" key="9">
    <source>
        <dbReference type="ARBA" id="ARBA00038523"/>
    </source>
</evidence>
<name>A0A498NTF0_LABRO</name>
<dbReference type="Gene3D" id="1.10.3730.10">
    <property type="entry name" value="ProC C-terminal domain-like"/>
    <property type="match status" value="1"/>
</dbReference>
<keyword evidence="15" id="KW-1185">Reference proteome</keyword>
<evidence type="ECO:0000256" key="1">
    <source>
        <dbReference type="ARBA" id="ARBA00004496"/>
    </source>
</evidence>
<evidence type="ECO:0000256" key="3">
    <source>
        <dbReference type="ARBA" id="ARBA00005525"/>
    </source>
</evidence>
<dbReference type="InterPro" id="IPR000304">
    <property type="entry name" value="Pyrroline-COOH_reductase"/>
</dbReference>
<keyword evidence="7 13" id="KW-0521">NADP</keyword>
<evidence type="ECO:0000256" key="13">
    <source>
        <dbReference type="RuleBase" id="RU003903"/>
    </source>
</evidence>
<protein>
    <recommendedName>
        <fullName evidence="13">Pyrroline-5-carboxylate reductase</fullName>
        <ecNumber evidence="13">1.5.1.2</ecNumber>
    </recommendedName>
</protein>
<dbReference type="PANTHER" id="PTHR11645">
    <property type="entry name" value="PYRROLINE-5-CARBOXYLATE REDUCTASE"/>
    <property type="match status" value="1"/>
</dbReference>
<dbReference type="HAMAP" id="MF_01925">
    <property type="entry name" value="P5C_reductase"/>
    <property type="match status" value="1"/>
</dbReference>
<accession>A0A498NTF0</accession>
<dbReference type="SUPFAM" id="SSF48179">
    <property type="entry name" value="6-phosphogluconate dehydrogenase C-terminal domain-like"/>
    <property type="match status" value="1"/>
</dbReference>
<evidence type="ECO:0000313" key="15">
    <source>
        <dbReference type="Proteomes" id="UP000290572"/>
    </source>
</evidence>
<keyword evidence="4" id="KW-0963">Cytoplasm</keyword>
<dbReference type="EC" id="1.5.1.2" evidence="13"/>
<dbReference type="UniPathway" id="UPA00098">
    <property type="reaction ID" value="UER00361"/>
</dbReference>
<organism evidence="14 15">
    <name type="scientific">Labeo rohita</name>
    <name type="common">Indian major carp</name>
    <name type="synonym">Cyprinus rohita</name>
    <dbReference type="NCBI Taxonomy" id="84645"/>
    <lineage>
        <taxon>Eukaryota</taxon>
        <taxon>Metazoa</taxon>
        <taxon>Chordata</taxon>
        <taxon>Craniata</taxon>
        <taxon>Vertebrata</taxon>
        <taxon>Euteleostomi</taxon>
        <taxon>Actinopterygii</taxon>
        <taxon>Neopterygii</taxon>
        <taxon>Teleostei</taxon>
        <taxon>Ostariophysi</taxon>
        <taxon>Cypriniformes</taxon>
        <taxon>Cyprinidae</taxon>
        <taxon>Labeoninae</taxon>
        <taxon>Labeonini</taxon>
        <taxon>Labeo</taxon>
    </lineage>
</organism>
<dbReference type="Pfam" id="PF03807">
    <property type="entry name" value="F420_oxidored"/>
    <property type="match status" value="1"/>
</dbReference>
<reference evidence="14 15" key="1">
    <citation type="submission" date="2018-03" db="EMBL/GenBank/DDBJ databases">
        <title>Draft genome sequence of Rohu Carp (Labeo rohita).</title>
        <authorList>
            <person name="Das P."/>
            <person name="Kushwaha B."/>
            <person name="Joshi C.G."/>
            <person name="Kumar D."/>
            <person name="Nagpure N.S."/>
            <person name="Sahoo L."/>
            <person name="Das S.P."/>
            <person name="Bit A."/>
            <person name="Patnaik S."/>
            <person name="Meher P.K."/>
            <person name="Jayasankar P."/>
            <person name="Koringa P.G."/>
            <person name="Patel N.V."/>
            <person name="Hinsu A.T."/>
            <person name="Kumar R."/>
            <person name="Pandey M."/>
            <person name="Agarwal S."/>
            <person name="Srivastava S."/>
            <person name="Singh M."/>
            <person name="Iquebal M.A."/>
            <person name="Jaiswal S."/>
            <person name="Angadi U.B."/>
            <person name="Kumar N."/>
            <person name="Raza M."/>
            <person name="Shah T.M."/>
            <person name="Rai A."/>
            <person name="Jena J.K."/>
        </authorList>
    </citation>
    <scope>NUCLEOTIDE SEQUENCE [LARGE SCALE GENOMIC DNA]</scope>
    <source>
        <strain evidence="14">DASCIFA01</strain>
        <tissue evidence="14">Testis</tissue>
    </source>
</reference>
<comment type="function">
    <text evidence="12">Oxidoreductase that catalyzes the last step in proline biosynthesis, which corresponds to the reduction of pyrroline-5-carboxylate (P5C) to L-proline using NAD(P)H. Proline is synthesized from either glutamate or ornithine; both are converted to P5C, and then to proline via pyrroline-5-carboxylate reductases (PYCRs). PYCR3 is exclusively linked to the biosynthesis of proline from ornithine.</text>
</comment>
<dbReference type="InterPro" id="IPR053790">
    <property type="entry name" value="P5CR-like_CS"/>
</dbReference>
<dbReference type="PANTHER" id="PTHR11645:SF0">
    <property type="entry name" value="PYRROLINE-5-CARBOXYLATE REDUCTASE 3"/>
    <property type="match status" value="1"/>
</dbReference>
<dbReference type="FunFam" id="1.10.3730.10:FF:000003">
    <property type="entry name" value="Pyrroline-5-carboxylate reductase 1, mitochondrial"/>
    <property type="match status" value="1"/>
</dbReference>
<dbReference type="STRING" id="84645.A0A498NTF0"/>
<evidence type="ECO:0000256" key="12">
    <source>
        <dbReference type="ARBA" id="ARBA00049975"/>
    </source>
</evidence>
<evidence type="ECO:0000256" key="5">
    <source>
        <dbReference type="ARBA" id="ARBA00022605"/>
    </source>
</evidence>
<dbReference type="GO" id="GO:0055129">
    <property type="term" value="P:L-proline biosynthetic process"/>
    <property type="evidence" value="ECO:0007669"/>
    <property type="project" value="UniProtKB-UniPathway"/>
</dbReference>
<dbReference type="GO" id="GO:0005737">
    <property type="term" value="C:cytoplasm"/>
    <property type="evidence" value="ECO:0007669"/>
    <property type="project" value="UniProtKB-SubCell"/>
</dbReference>
<dbReference type="Gene3D" id="3.40.50.720">
    <property type="entry name" value="NAD(P)-binding Rossmann-like Domain"/>
    <property type="match status" value="1"/>
</dbReference>
<dbReference type="Proteomes" id="UP000290572">
    <property type="component" value="Unassembled WGS sequence"/>
</dbReference>
<comment type="subunit">
    <text evidence="9">Homodecamer; composed of 5 homodimers.</text>
</comment>
<comment type="pathway">
    <text evidence="2 13">Amino-acid biosynthesis; L-proline biosynthesis; L-proline from L-glutamate 5-semialdehyde: step 1/1.</text>
</comment>
<dbReference type="SUPFAM" id="SSF51735">
    <property type="entry name" value="NAD(P)-binding Rossmann-fold domains"/>
    <property type="match status" value="1"/>
</dbReference>